<sequence>MSDLSDITDLTIPDPDEITTDALDELTRAHTDALNDRLIDAAADGYDYLYVVNDYATRNLRSGVFQTDRLGEELTASQRTLATNAEPEALLPMLKIHGSARAYDLSILTEAEREQIADGDIPRQLLITSVTEGDDA</sequence>
<name>A0A1H8RVE6_9EURY</name>
<protein>
    <submittedName>
        <fullName evidence="1">Uncharacterized protein</fullName>
    </submittedName>
</protein>
<evidence type="ECO:0000313" key="1">
    <source>
        <dbReference type="EMBL" id="SEO70154.1"/>
    </source>
</evidence>
<dbReference type="AlphaFoldDB" id="A0A1H8RVE6"/>
<dbReference type="RefSeq" id="WP_092662036.1">
    <property type="nucleotide sequence ID" value="NZ_FOCX01000017.1"/>
</dbReference>
<reference evidence="2" key="1">
    <citation type="submission" date="2016-10" db="EMBL/GenBank/DDBJ databases">
        <authorList>
            <person name="Varghese N."/>
            <person name="Submissions S."/>
        </authorList>
    </citation>
    <scope>NUCLEOTIDE SEQUENCE [LARGE SCALE GENOMIC DNA]</scope>
    <source>
        <strain evidence="2">IBRC-M 10043</strain>
    </source>
</reference>
<accession>A0A1H8RVE6</accession>
<gene>
    <name evidence="1" type="ORF">SAMN05216388_101743</name>
</gene>
<keyword evidence="2" id="KW-1185">Reference proteome</keyword>
<evidence type="ECO:0000313" key="2">
    <source>
        <dbReference type="Proteomes" id="UP000198775"/>
    </source>
</evidence>
<proteinExistence type="predicted"/>
<dbReference type="Proteomes" id="UP000198775">
    <property type="component" value="Unassembled WGS sequence"/>
</dbReference>
<organism evidence="1 2">
    <name type="scientific">Halorientalis persicus</name>
    <dbReference type="NCBI Taxonomy" id="1367881"/>
    <lineage>
        <taxon>Archaea</taxon>
        <taxon>Methanobacteriati</taxon>
        <taxon>Methanobacteriota</taxon>
        <taxon>Stenosarchaea group</taxon>
        <taxon>Halobacteria</taxon>
        <taxon>Halobacteriales</taxon>
        <taxon>Haloarculaceae</taxon>
        <taxon>Halorientalis</taxon>
    </lineage>
</organism>
<dbReference type="EMBL" id="FOCX01000017">
    <property type="protein sequence ID" value="SEO70154.1"/>
    <property type="molecule type" value="Genomic_DNA"/>
</dbReference>